<reference evidence="2" key="1">
    <citation type="submission" date="2021-01" db="EMBL/GenBank/DDBJ databases">
        <authorList>
            <person name="Corre E."/>
            <person name="Pelletier E."/>
            <person name="Niang G."/>
            <person name="Scheremetjew M."/>
            <person name="Finn R."/>
            <person name="Kale V."/>
            <person name="Holt S."/>
            <person name="Cochrane G."/>
            <person name="Meng A."/>
            <person name="Brown T."/>
            <person name="Cohen L."/>
        </authorList>
    </citation>
    <scope>NUCLEOTIDE SEQUENCE</scope>
    <source>
        <strain evidence="2">CCMP2058</strain>
    </source>
</reference>
<feature type="compositionally biased region" description="Polar residues" evidence="1">
    <location>
        <begin position="140"/>
        <end position="150"/>
    </location>
</feature>
<dbReference type="EMBL" id="HBEM01024138">
    <property type="protein sequence ID" value="CAD8457452.1"/>
    <property type="molecule type" value="Transcribed_RNA"/>
</dbReference>
<accession>A0A7S0DN64</accession>
<dbReference type="AlphaFoldDB" id="A0A7S0DN64"/>
<feature type="region of interest" description="Disordered" evidence="1">
    <location>
        <begin position="125"/>
        <end position="153"/>
    </location>
</feature>
<sequence length="466" mass="52397">MDEKQSCHRNPLNHPAKHGLLSPAISAQGGSGGPSMSPTRAVILQTSRCAMMMDQKQSYHRHVLPPQPSNQSINFVHPMLSAHGENGSSMNPSGTEVPQRNFMNIQDWTIGHEDPGSPLLPSCEELSPRSHKEQWPLSREGQTGNRSPSIGSHMPAANQVSMVPEDPLRSSVPVIEQPASTHVVRVKEAAQNAVIPHAGVKRKTTSSRGKTGKVGAKRRKARKRCTCPWCGSICESGLPRHIQERCEDGLFRAACDVILRMFGSSKCRVTKCDIKKAYVYVTTSPDFKPELMECIREQMTNRVMEKINRTVRAPRSHGPGFKAFKGLDAMVHVFFWLFGFKMPLAADLEPYNFTGFDAEISDKVKKFIFNWIRMTRKTAGRNVLNTITHTSQDSLLNGDCKVVLDVSADDWNNLEKMEYGFLHDEKNLWRDMVKRFNMRLLHVAPTEKFAWLRCFLVALRAFSVES</sequence>
<protein>
    <submittedName>
        <fullName evidence="2">Uncharacterized protein</fullName>
    </submittedName>
</protein>
<evidence type="ECO:0000256" key="1">
    <source>
        <dbReference type="SAM" id="MobiDB-lite"/>
    </source>
</evidence>
<organism evidence="2">
    <name type="scientific">Amorphochlora amoebiformis</name>
    <dbReference type="NCBI Taxonomy" id="1561963"/>
    <lineage>
        <taxon>Eukaryota</taxon>
        <taxon>Sar</taxon>
        <taxon>Rhizaria</taxon>
        <taxon>Cercozoa</taxon>
        <taxon>Chlorarachniophyceae</taxon>
        <taxon>Amorphochlora</taxon>
    </lineage>
</organism>
<proteinExistence type="predicted"/>
<evidence type="ECO:0000313" key="2">
    <source>
        <dbReference type="EMBL" id="CAD8457452.1"/>
    </source>
</evidence>
<name>A0A7S0DN64_9EUKA</name>
<gene>
    <name evidence="2" type="ORF">LAMO00422_LOCUS16399</name>
</gene>
<feature type="region of interest" description="Disordered" evidence="1">
    <location>
        <begin position="1"/>
        <end position="38"/>
    </location>
</feature>